<dbReference type="AlphaFoldDB" id="A0A8X6TFH1"/>
<keyword evidence="2" id="KW-1185">Reference proteome</keyword>
<name>A0A8X6TFH1_NEPPI</name>
<dbReference type="Proteomes" id="UP000887013">
    <property type="component" value="Unassembled WGS sequence"/>
</dbReference>
<protein>
    <submittedName>
        <fullName evidence="1">Uncharacterized protein</fullName>
    </submittedName>
</protein>
<evidence type="ECO:0000313" key="1">
    <source>
        <dbReference type="EMBL" id="GFT09543.1"/>
    </source>
</evidence>
<accession>A0A8X6TFH1</accession>
<gene>
    <name evidence="1" type="ORF">NPIL_654371</name>
</gene>
<evidence type="ECO:0000313" key="2">
    <source>
        <dbReference type="Proteomes" id="UP000887013"/>
    </source>
</evidence>
<reference evidence="1" key="1">
    <citation type="submission" date="2020-08" db="EMBL/GenBank/DDBJ databases">
        <title>Multicomponent nature underlies the extraordinary mechanical properties of spider dragline silk.</title>
        <authorList>
            <person name="Kono N."/>
            <person name="Nakamura H."/>
            <person name="Mori M."/>
            <person name="Yoshida Y."/>
            <person name="Ohtoshi R."/>
            <person name="Malay A.D."/>
            <person name="Moran D.A.P."/>
            <person name="Tomita M."/>
            <person name="Numata K."/>
            <person name="Arakawa K."/>
        </authorList>
    </citation>
    <scope>NUCLEOTIDE SEQUENCE</scope>
</reference>
<dbReference type="EMBL" id="BMAW01103519">
    <property type="protein sequence ID" value="GFT09543.1"/>
    <property type="molecule type" value="Genomic_DNA"/>
</dbReference>
<comment type="caution">
    <text evidence="1">The sequence shown here is derived from an EMBL/GenBank/DDBJ whole genome shotgun (WGS) entry which is preliminary data.</text>
</comment>
<sequence>MLSDDSDVSSKETLDWKKNVFARTSYNDSKIQYGLKRALFSSIEFEHSRIDPSDLSTITTLLIQGFESRTFSIIPVFSRLFNSSWRHFLNDMGIL</sequence>
<organism evidence="1 2">
    <name type="scientific">Nephila pilipes</name>
    <name type="common">Giant wood spider</name>
    <name type="synonym">Nephila maculata</name>
    <dbReference type="NCBI Taxonomy" id="299642"/>
    <lineage>
        <taxon>Eukaryota</taxon>
        <taxon>Metazoa</taxon>
        <taxon>Ecdysozoa</taxon>
        <taxon>Arthropoda</taxon>
        <taxon>Chelicerata</taxon>
        <taxon>Arachnida</taxon>
        <taxon>Araneae</taxon>
        <taxon>Araneomorphae</taxon>
        <taxon>Entelegynae</taxon>
        <taxon>Araneoidea</taxon>
        <taxon>Nephilidae</taxon>
        <taxon>Nephila</taxon>
    </lineage>
</organism>
<proteinExistence type="predicted"/>